<dbReference type="InterPro" id="IPR050985">
    <property type="entry name" value="Alpha-glycosidase_related"/>
</dbReference>
<comment type="caution">
    <text evidence="7">The sequence shown here is derived from an EMBL/GenBank/DDBJ whole genome shotgun (WGS) entry which is preliminary data.</text>
</comment>
<dbReference type="InterPro" id="IPR000111">
    <property type="entry name" value="Glyco_hydro_27/36_CS"/>
</dbReference>
<sequence>MQNAFGSVAKPIRRDVGHIGIHRRPIRQISTEEHPSMTTQGFAERSTTLHLRAAEVSLLLDLSGGQLPAVLHWGADLGPLTADDAAQIADASVLPVPPNACDVPVRLALLPELHTGWLGRPGLSGHRSGAGWSPRFTLESAQLTPTGTAATSTATREISGHVEAGAAALVVRARDEQAALSLEVHIELLPQGLVRGRAQVRNEAGAATDQDAVYTVDDLVVAWPVPATAREILDFAGRWGKEKTPQRSRLEVGTHVRENRRGRTGADAAGIVHLGEPGFDFAQGRVWGVHTAYSGNHLHYAERLNTGAQVVGGGELLLPGEVRLEPGQSYAGPWVYGSFGLGLDQVARRFHRYLRARERHVDTARPVTLNVWEAVYFDHDLARLSDLARRAADLGVERFVLDDGWFGARRNDHAGLGDWVVSADAWPDGLGPLIDQVTGLGMQFGLWFEPEMVNPDSDVARAHPEWIMTARTDGADGWPVESRFQQVLNIGIPGAYEHVRDQMDALLSEYDIGYLKWDHNRDLIEAGDATRGGRSGVHAQTQAYYRLVDELKERHPGLEIESCSSGGARVDLEAMEHCDRIWVSDCIDPLERQQMNRWTMQLLPPELLGSHIASGRSHTTGRVHDLSFRGGTALLGHLGIEWDLAQASAAELTELRAWISYYKKHRDHLLSGDLVRVDVADTDTLNLYGVVSGDRARATYFYAVTARADTSPRPRMRLPGLDPARRYTVAPVIVGEHPSGLQPVHWWHGPGELEEPGALDPAHPYPDATLRGRRLSGGTFSGRVLAELGVQAPLLDPDQIVMFHVTAT</sequence>
<dbReference type="GO" id="GO:0016052">
    <property type="term" value="P:carbohydrate catabolic process"/>
    <property type="evidence" value="ECO:0007669"/>
    <property type="project" value="InterPro"/>
</dbReference>
<accession>K6X7R2</accession>
<dbReference type="STRING" id="1184609.KILIM_012_00030"/>
<keyword evidence="4" id="KW-0326">Glycosidase</keyword>
<dbReference type="EC" id="3.2.1.22" evidence="2"/>
<evidence type="ECO:0000256" key="3">
    <source>
        <dbReference type="ARBA" id="ARBA00022801"/>
    </source>
</evidence>
<dbReference type="InterPro" id="IPR031704">
    <property type="entry name" value="Glyco_hydro_36_N"/>
</dbReference>
<dbReference type="SUPFAM" id="SSF51445">
    <property type="entry name" value="(Trans)glycosidases"/>
    <property type="match status" value="1"/>
</dbReference>
<feature type="domain" description="Glycosyl hydrolase family 36 C-terminal" evidence="5">
    <location>
        <begin position="689"/>
        <end position="794"/>
    </location>
</feature>
<dbReference type="Pfam" id="PF02065">
    <property type="entry name" value="Melibiase"/>
    <property type="match status" value="1"/>
</dbReference>
<dbReference type="GO" id="GO:0004557">
    <property type="term" value="F:alpha-galactosidase activity"/>
    <property type="evidence" value="ECO:0007669"/>
    <property type="project" value="UniProtKB-EC"/>
</dbReference>
<evidence type="ECO:0000259" key="6">
    <source>
        <dbReference type="Pfam" id="PF16875"/>
    </source>
</evidence>
<dbReference type="InterPro" id="IPR002252">
    <property type="entry name" value="Glyco_hydro_36"/>
</dbReference>
<keyword evidence="8" id="KW-1185">Reference proteome</keyword>
<organism evidence="7 8">
    <name type="scientific">Kineosphaera limosa NBRC 100340</name>
    <dbReference type="NCBI Taxonomy" id="1184609"/>
    <lineage>
        <taxon>Bacteria</taxon>
        <taxon>Bacillati</taxon>
        <taxon>Actinomycetota</taxon>
        <taxon>Actinomycetes</taxon>
        <taxon>Micrococcales</taxon>
        <taxon>Dermatophilaceae</taxon>
        <taxon>Kineosphaera</taxon>
    </lineage>
</organism>
<dbReference type="InterPro" id="IPR017853">
    <property type="entry name" value="GH"/>
</dbReference>
<gene>
    <name evidence="7" type="primary">aga</name>
    <name evidence="7" type="ORF">KILIM_012_00030</name>
</gene>
<dbReference type="eggNOG" id="COG3345">
    <property type="taxonomic scope" value="Bacteria"/>
</dbReference>
<dbReference type="AlphaFoldDB" id="K6X7R2"/>
<dbReference type="InterPro" id="IPR031705">
    <property type="entry name" value="Glyco_hydro_36_C"/>
</dbReference>
<dbReference type="Gene3D" id="2.60.40.1180">
    <property type="entry name" value="Golgi alpha-mannosidase II"/>
    <property type="match status" value="1"/>
</dbReference>
<evidence type="ECO:0000256" key="4">
    <source>
        <dbReference type="ARBA" id="ARBA00023295"/>
    </source>
</evidence>
<dbReference type="PANTHER" id="PTHR43053">
    <property type="entry name" value="GLYCOSIDASE FAMILY 31"/>
    <property type="match status" value="1"/>
</dbReference>
<dbReference type="InterPro" id="IPR038417">
    <property type="entry name" value="Alpga-gal_N_sf"/>
</dbReference>
<evidence type="ECO:0000256" key="1">
    <source>
        <dbReference type="ARBA" id="ARBA00001255"/>
    </source>
</evidence>
<dbReference type="Pfam" id="PF16874">
    <property type="entry name" value="Glyco_hydro_36C"/>
    <property type="match status" value="1"/>
</dbReference>
<evidence type="ECO:0000256" key="2">
    <source>
        <dbReference type="ARBA" id="ARBA00012755"/>
    </source>
</evidence>
<dbReference type="InterPro" id="IPR013785">
    <property type="entry name" value="Aldolase_TIM"/>
</dbReference>
<dbReference type="InterPro" id="IPR013780">
    <property type="entry name" value="Glyco_hydro_b"/>
</dbReference>
<dbReference type="PROSITE" id="PS00512">
    <property type="entry name" value="ALPHA_GALACTOSIDASE"/>
    <property type="match status" value="1"/>
</dbReference>
<evidence type="ECO:0000313" key="7">
    <source>
        <dbReference type="EMBL" id="GAB94819.1"/>
    </source>
</evidence>
<dbReference type="PANTHER" id="PTHR43053:SF3">
    <property type="entry name" value="ALPHA-GALACTOSIDASE C-RELATED"/>
    <property type="match status" value="1"/>
</dbReference>
<reference evidence="7 8" key="1">
    <citation type="submission" date="2012-08" db="EMBL/GenBank/DDBJ databases">
        <title>Whole genome shotgun sequence of Kineosphaera limosa NBRC 100340.</title>
        <authorList>
            <person name="Yoshida I."/>
            <person name="Isaki S."/>
            <person name="Hosoyama A."/>
            <person name="Tsuchikane K."/>
            <person name="Katsumata H."/>
            <person name="Ando Y."/>
            <person name="Ohji S."/>
            <person name="Hamada M."/>
            <person name="Tamura T."/>
            <person name="Yamazoe A."/>
            <person name="Yamazaki S."/>
            <person name="Fujita N."/>
        </authorList>
    </citation>
    <scope>NUCLEOTIDE SEQUENCE [LARGE SCALE GENOMIC DNA]</scope>
    <source>
        <strain evidence="7 8">NBRC 100340</strain>
    </source>
</reference>
<keyword evidence="3" id="KW-0378">Hydrolase</keyword>
<evidence type="ECO:0000259" key="5">
    <source>
        <dbReference type="Pfam" id="PF16874"/>
    </source>
</evidence>
<name>K6X7R2_9MICO</name>
<dbReference type="EMBL" id="BAHD01000012">
    <property type="protein sequence ID" value="GAB94819.1"/>
    <property type="molecule type" value="Genomic_DNA"/>
</dbReference>
<dbReference type="CDD" id="cd14791">
    <property type="entry name" value="GH36"/>
    <property type="match status" value="1"/>
</dbReference>
<dbReference type="FunFam" id="3.20.20.70:FF:000118">
    <property type="entry name" value="Alpha-galactosidase"/>
    <property type="match status" value="1"/>
</dbReference>
<evidence type="ECO:0000313" key="8">
    <source>
        <dbReference type="Proteomes" id="UP000008366"/>
    </source>
</evidence>
<feature type="domain" description="Glycosyl hydrolase family 36 N-terminal" evidence="6">
    <location>
        <begin position="67"/>
        <end position="325"/>
    </location>
</feature>
<dbReference type="PRINTS" id="PR00743">
    <property type="entry name" value="GLHYDRLASE36"/>
</dbReference>
<proteinExistence type="predicted"/>
<protein>
    <recommendedName>
        <fullName evidence="2">alpha-galactosidase</fullName>
        <ecNumber evidence="2">3.2.1.22</ecNumber>
    </recommendedName>
</protein>
<dbReference type="Pfam" id="PF16875">
    <property type="entry name" value="Glyco_hydro_36N"/>
    <property type="match status" value="1"/>
</dbReference>
<dbReference type="Gene3D" id="3.20.20.70">
    <property type="entry name" value="Aldolase class I"/>
    <property type="match status" value="1"/>
</dbReference>
<comment type="catalytic activity">
    <reaction evidence="1">
        <text>Hydrolysis of terminal, non-reducing alpha-D-galactose residues in alpha-D-galactosides, including galactose oligosaccharides, galactomannans and galactolipids.</text>
        <dbReference type="EC" id="3.2.1.22"/>
    </reaction>
</comment>
<dbReference type="Proteomes" id="UP000008366">
    <property type="component" value="Unassembled WGS sequence"/>
</dbReference>
<dbReference type="Gene3D" id="2.70.98.60">
    <property type="entry name" value="alpha-galactosidase from lactobacil brevis"/>
    <property type="match status" value="1"/>
</dbReference>